<reference evidence="1" key="1">
    <citation type="submission" date="2022-12" db="EMBL/GenBank/DDBJ databases">
        <authorList>
            <person name="Petersen C."/>
        </authorList>
    </citation>
    <scope>NUCLEOTIDE SEQUENCE</scope>
    <source>
        <strain evidence="1">IBT 30728</strain>
    </source>
</reference>
<gene>
    <name evidence="1" type="ORF">N7539_001587</name>
</gene>
<accession>A0A9W9XH24</accession>
<dbReference type="EMBL" id="JAPWDQ010000002">
    <property type="protein sequence ID" value="KAJ5492841.1"/>
    <property type="molecule type" value="Genomic_DNA"/>
</dbReference>
<comment type="caution">
    <text evidence="1">The sequence shown here is derived from an EMBL/GenBank/DDBJ whole genome shotgun (WGS) entry which is preliminary data.</text>
</comment>
<evidence type="ECO:0000313" key="2">
    <source>
        <dbReference type="Proteomes" id="UP001148312"/>
    </source>
</evidence>
<dbReference type="RefSeq" id="XP_056793221.1">
    <property type="nucleotide sequence ID" value="XM_056931190.1"/>
</dbReference>
<sequence>MASIRNFGWTRWNQSHSSIGAHGENKLLRYAGTLVKRESLGEEVTNDLHGHIQNRYATTGTAMVDGLDMQRD</sequence>
<reference evidence="1" key="2">
    <citation type="journal article" date="2023" name="IMA Fungus">
        <title>Comparative genomic study of the Penicillium genus elucidates a diverse pangenome and 15 lateral gene transfer events.</title>
        <authorList>
            <person name="Petersen C."/>
            <person name="Sorensen T."/>
            <person name="Nielsen M.R."/>
            <person name="Sondergaard T.E."/>
            <person name="Sorensen J.L."/>
            <person name="Fitzpatrick D.A."/>
            <person name="Frisvad J.C."/>
            <person name="Nielsen K.L."/>
        </authorList>
    </citation>
    <scope>NUCLEOTIDE SEQUENCE</scope>
    <source>
        <strain evidence="1">IBT 30728</strain>
    </source>
</reference>
<organism evidence="1 2">
    <name type="scientific">Penicillium diatomitis</name>
    <dbReference type="NCBI Taxonomy" id="2819901"/>
    <lineage>
        <taxon>Eukaryota</taxon>
        <taxon>Fungi</taxon>
        <taxon>Dikarya</taxon>
        <taxon>Ascomycota</taxon>
        <taxon>Pezizomycotina</taxon>
        <taxon>Eurotiomycetes</taxon>
        <taxon>Eurotiomycetidae</taxon>
        <taxon>Eurotiales</taxon>
        <taxon>Aspergillaceae</taxon>
        <taxon>Penicillium</taxon>
    </lineage>
</organism>
<dbReference type="AlphaFoldDB" id="A0A9W9XH24"/>
<dbReference type="GeneID" id="81621439"/>
<protein>
    <submittedName>
        <fullName evidence="1">Uncharacterized protein</fullName>
    </submittedName>
</protein>
<proteinExistence type="predicted"/>
<dbReference type="Proteomes" id="UP001148312">
    <property type="component" value="Unassembled WGS sequence"/>
</dbReference>
<keyword evidence="2" id="KW-1185">Reference proteome</keyword>
<evidence type="ECO:0000313" key="1">
    <source>
        <dbReference type="EMBL" id="KAJ5492841.1"/>
    </source>
</evidence>
<name>A0A9W9XH24_9EURO</name>